<dbReference type="InterPro" id="IPR020596">
    <property type="entry name" value="rRNA_Ade_Mease_Trfase_CS"/>
</dbReference>
<sequence>MLKISPKKHLGQNFLKDEKIAQKIVSSIDLADKNLVEIGPGTGFLTKYLIQKAKFLTCYEIDKNLIPLLENKFKSKNIKIINEDFLLSDLNFSEKQTVIGNIPYYITSKILFKIFDNFEKFDEILIMVQNEVADRIIATPGSASYSKLSLACQYVADVKKLFVVPPSSFFPVPKVDSAIVYFSIRKNLNPEKVAQFFKFTKLCFQFKRKTLYNNLKNSLSQEEIEKIFNFFNFDQKIRPQEINFETYARFSNFYFDNIKNK</sequence>
<evidence type="ECO:0000313" key="10">
    <source>
        <dbReference type="EMBL" id="EXU60878.1"/>
    </source>
</evidence>
<dbReference type="PANTHER" id="PTHR11727:SF7">
    <property type="entry name" value="DIMETHYLADENOSINE TRANSFERASE-RELATED"/>
    <property type="match status" value="1"/>
</dbReference>
<dbReference type="Gene3D" id="3.40.50.150">
    <property type="entry name" value="Vaccinia Virus protein VP39"/>
    <property type="match status" value="1"/>
</dbReference>
<dbReference type="PANTHER" id="PTHR11727">
    <property type="entry name" value="DIMETHYLADENOSINE TRANSFERASE"/>
    <property type="match status" value="1"/>
</dbReference>
<evidence type="ECO:0000256" key="3">
    <source>
        <dbReference type="ARBA" id="ARBA00022603"/>
    </source>
</evidence>
<keyword evidence="6 7" id="KW-0694">RNA-binding</keyword>
<dbReference type="eggNOG" id="COG0030">
    <property type="taxonomic scope" value="Bacteria"/>
</dbReference>
<accession>A0A014M1M8</accession>
<comment type="caution">
    <text evidence="10">The sequence shown here is derived from an EMBL/GenBank/DDBJ whole genome shotgun (WGS) entry which is preliminary data.</text>
</comment>
<organism evidence="10 11">
    <name type="scientific">Mesomycoplasma ovipneumoniae 14811</name>
    <dbReference type="NCBI Taxonomy" id="1188239"/>
    <lineage>
        <taxon>Bacteria</taxon>
        <taxon>Bacillati</taxon>
        <taxon>Mycoplasmatota</taxon>
        <taxon>Mycoplasmoidales</taxon>
        <taxon>Metamycoplasmataceae</taxon>
        <taxon>Mesomycoplasma</taxon>
    </lineage>
</organism>
<comment type="subcellular location">
    <subcellularLocation>
        <location evidence="7">Cytoplasm</location>
    </subcellularLocation>
</comment>
<feature type="binding site" evidence="7 8">
    <location>
        <position position="60"/>
    </location>
    <ligand>
        <name>S-adenosyl-L-methionine</name>
        <dbReference type="ChEBI" id="CHEBI:59789"/>
    </ligand>
</feature>
<protein>
    <recommendedName>
        <fullName evidence="7">Ribosomal RNA small subunit methyltransferase A</fullName>
        <ecNumber evidence="7">2.1.1.182</ecNumber>
    </recommendedName>
    <alternativeName>
        <fullName evidence="7">16S rRNA (adenine(1518)-N(6)/adenine(1519)-N(6))-dimethyltransferase</fullName>
    </alternativeName>
    <alternativeName>
        <fullName evidence="7">16S rRNA dimethyladenosine transferase</fullName>
    </alternativeName>
    <alternativeName>
        <fullName evidence="7">16S rRNA dimethylase</fullName>
    </alternativeName>
    <alternativeName>
        <fullName evidence="7">S-adenosylmethionine-6-N', N'-adenosyl(rRNA) dimethyltransferase</fullName>
    </alternativeName>
</protein>
<dbReference type="Pfam" id="PF00398">
    <property type="entry name" value="RrnaAD"/>
    <property type="match status" value="1"/>
</dbReference>
<dbReference type="SMART" id="SM00650">
    <property type="entry name" value="rADc"/>
    <property type="match status" value="1"/>
</dbReference>
<dbReference type="Gene3D" id="1.10.8.100">
    <property type="entry name" value="Ribosomal RNA adenine dimethylase-like, domain 2"/>
    <property type="match status" value="1"/>
</dbReference>
<dbReference type="GO" id="GO:0052908">
    <property type="term" value="F:16S rRNA (adenine(1518)-N(6)/adenine(1519)-N(6))-dimethyltransferase activity"/>
    <property type="evidence" value="ECO:0007669"/>
    <property type="project" value="UniProtKB-EC"/>
</dbReference>
<dbReference type="InterPro" id="IPR001737">
    <property type="entry name" value="KsgA/Erm"/>
</dbReference>
<keyword evidence="5 7" id="KW-0949">S-adenosyl-L-methionine</keyword>
<dbReference type="EC" id="2.1.1.182" evidence="7"/>
<evidence type="ECO:0000256" key="6">
    <source>
        <dbReference type="ARBA" id="ARBA00022884"/>
    </source>
</evidence>
<feature type="binding site" evidence="7 8">
    <location>
        <position position="15"/>
    </location>
    <ligand>
        <name>S-adenosyl-L-methionine</name>
        <dbReference type="ChEBI" id="CHEBI:59789"/>
    </ligand>
</feature>
<evidence type="ECO:0000256" key="1">
    <source>
        <dbReference type="ARBA" id="ARBA00022490"/>
    </source>
</evidence>
<dbReference type="InterPro" id="IPR011530">
    <property type="entry name" value="rRNA_adenine_dimethylase"/>
</dbReference>
<dbReference type="STRING" id="1188239.MOVI_6540"/>
<evidence type="ECO:0000313" key="11">
    <source>
        <dbReference type="Proteomes" id="UP000020977"/>
    </source>
</evidence>
<feature type="binding site" evidence="7 8">
    <location>
        <position position="84"/>
    </location>
    <ligand>
        <name>S-adenosyl-L-methionine</name>
        <dbReference type="ChEBI" id="CHEBI:59789"/>
    </ligand>
</feature>
<keyword evidence="1 7" id="KW-0963">Cytoplasm</keyword>
<feature type="binding site" evidence="7 8">
    <location>
        <position position="101"/>
    </location>
    <ligand>
        <name>S-adenosyl-L-methionine</name>
        <dbReference type="ChEBI" id="CHEBI:59789"/>
    </ligand>
</feature>
<keyword evidence="3 7" id="KW-0489">Methyltransferase</keyword>
<dbReference type="GO" id="GO:0003723">
    <property type="term" value="F:RNA binding"/>
    <property type="evidence" value="ECO:0007669"/>
    <property type="project" value="UniProtKB-UniRule"/>
</dbReference>
<dbReference type="PATRIC" id="fig|1188239.3.peg.1571"/>
<dbReference type="InterPro" id="IPR020598">
    <property type="entry name" value="rRNA_Ade_methylase_Trfase_N"/>
</dbReference>
<proteinExistence type="inferred from homology"/>
<dbReference type="PROSITE" id="PS51689">
    <property type="entry name" value="SAM_RNA_A_N6_MT"/>
    <property type="match status" value="1"/>
</dbReference>
<dbReference type="NCBIfam" id="TIGR00755">
    <property type="entry name" value="ksgA"/>
    <property type="match status" value="1"/>
</dbReference>
<dbReference type="AlphaFoldDB" id="A0A014M1M8"/>
<feature type="domain" description="Ribosomal RNA adenine methylase transferase N-terminal" evidence="9">
    <location>
        <begin position="20"/>
        <end position="186"/>
    </location>
</feature>
<name>A0A014M1M8_9BACT</name>
<keyword evidence="4 7" id="KW-0808">Transferase</keyword>
<evidence type="ECO:0000259" key="9">
    <source>
        <dbReference type="SMART" id="SM00650"/>
    </source>
</evidence>
<dbReference type="InterPro" id="IPR023165">
    <property type="entry name" value="rRNA_Ade_diMease-like_C"/>
</dbReference>
<dbReference type="GO" id="GO:0005829">
    <property type="term" value="C:cytosol"/>
    <property type="evidence" value="ECO:0007669"/>
    <property type="project" value="TreeGrafter"/>
</dbReference>
<evidence type="ECO:0000256" key="7">
    <source>
        <dbReference type="HAMAP-Rule" id="MF_00607"/>
    </source>
</evidence>
<dbReference type="InterPro" id="IPR029063">
    <property type="entry name" value="SAM-dependent_MTases_sf"/>
</dbReference>
<evidence type="ECO:0000256" key="2">
    <source>
        <dbReference type="ARBA" id="ARBA00022552"/>
    </source>
</evidence>
<evidence type="ECO:0000256" key="5">
    <source>
        <dbReference type="ARBA" id="ARBA00022691"/>
    </source>
</evidence>
<reference evidence="10 11" key="1">
    <citation type="submission" date="2014-03" db="EMBL/GenBank/DDBJ databases">
        <title>Genome sequence of Mycoplasma ovipneumoniae strain 14811.</title>
        <authorList>
            <person name="Sirand-Pugnet P."/>
            <person name="Breton M."/>
            <person name="Dordet-Frisoni E."/>
            <person name="Baranowski E."/>
            <person name="Barre A."/>
            <person name="Couture C."/>
            <person name="Dupuy V."/>
            <person name="Gaurivaud P."/>
            <person name="Jacob D."/>
            <person name="Lemaitre C."/>
            <person name="Manso-Silvan L."/>
            <person name="Nikolski M."/>
            <person name="Nouvel L.-X."/>
            <person name="Poumarat F."/>
            <person name="Tardy F."/>
            <person name="Thebault P."/>
            <person name="Theil S."/>
            <person name="Citti C."/>
            <person name="Thiaucourt F."/>
            <person name="Blanchard A."/>
        </authorList>
    </citation>
    <scope>NUCLEOTIDE SEQUENCE [LARGE SCALE GENOMIC DNA]</scope>
    <source>
        <strain evidence="10 11">14811</strain>
    </source>
</reference>
<comment type="similarity">
    <text evidence="7">Belongs to the class I-like SAM-binding methyltransferase superfamily. rRNA adenine N(6)-methyltransferase family. RsmA subfamily.</text>
</comment>
<comment type="catalytic activity">
    <reaction evidence="7">
        <text>adenosine(1518)/adenosine(1519) in 16S rRNA + 4 S-adenosyl-L-methionine = N(6)-dimethyladenosine(1518)/N(6)-dimethyladenosine(1519) in 16S rRNA + 4 S-adenosyl-L-homocysteine + 4 H(+)</text>
        <dbReference type="Rhea" id="RHEA:19609"/>
        <dbReference type="Rhea" id="RHEA-COMP:10232"/>
        <dbReference type="Rhea" id="RHEA-COMP:10233"/>
        <dbReference type="ChEBI" id="CHEBI:15378"/>
        <dbReference type="ChEBI" id="CHEBI:57856"/>
        <dbReference type="ChEBI" id="CHEBI:59789"/>
        <dbReference type="ChEBI" id="CHEBI:74411"/>
        <dbReference type="ChEBI" id="CHEBI:74493"/>
        <dbReference type="EC" id="2.1.1.182"/>
    </reaction>
</comment>
<dbReference type="HAMAP" id="MF_00607">
    <property type="entry name" value="16SrRNA_methyltr_A"/>
    <property type="match status" value="1"/>
</dbReference>
<dbReference type="PROSITE" id="PS01131">
    <property type="entry name" value="RRNA_A_DIMETH"/>
    <property type="match status" value="1"/>
</dbReference>
<comment type="function">
    <text evidence="7">Specifically dimethylates two adjacent adenosines (A1518 and A1519) in the loop of a conserved hairpin near the 3'-end of 16S rRNA in the 30S particle. May play a critical role in biogenesis of 30S subunits.</text>
</comment>
<feature type="binding site" evidence="7 8">
    <location>
        <position position="13"/>
    </location>
    <ligand>
        <name>S-adenosyl-L-methionine</name>
        <dbReference type="ChEBI" id="CHEBI:59789"/>
    </ligand>
</feature>
<keyword evidence="2 7" id="KW-0698">rRNA processing</keyword>
<dbReference type="Proteomes" id="UP000020977">
    <property type="component" value="Unassembled WGS sequence"/>
</dbReference>
<gene>
    <name evidence="7" type="primary">rsmA</name>
    <name evidence="7" type="synonym">ksgA</name>
    <name evidence="10" type="ORF">MOVI_6540</name>
</gene>
<evidence type="ECO:0000256" key="8">
    <source>
        <dbReference type="PROSITE-ProRule" id="PRU01026"/>
    </source>
</evidence>
<dbReference type="EMBL" id="JFAD01000034">
    <property type="protein sequence ID" value="EXU60878.1"/>
    <property type="molecule type" value="Genomic_DNA"/>
</dbReference>
<dbReference type="SUPFAM" id="SSF53335">
    <property type="entry name" value="S-adenosyl-L-methionine-dependent methyltransferases"/>
    <property type="match status" value="1"/>
</dbReference>
<evidence type="ECO:0000256" key="4">
    <source>
        <dbReference type="ARBA" id="ARBA00022679"/>
    </source>
</evidence>
<feature type="binding site" evidence="7 8">
    <location>
        <position position="39"/>
    </location>
    <ligand>
        <name>S-adenosyl-L-methionine</name>
        <dbReference type="ChEBI" id="CHEBI:59789"/>
    </ligand>
</feature>
<dbReference type="RefSeq" id="WP_044284472.1">
    <property type="nucleotide sequence ID" value="NZ_JFAD01000034.1"/>
</dbReference>